<dbReference type="InterPro" id="IPR042886">
    <property type="entry name" value="Cystatin-F"/>
</dbReference>
<evidence type="ECO:0000259" key="2">
    <source>
        <dbReference type="SMART" id="SM00043"/>
    </source>
</evidence>
<keyword evidence="4" id="KW-1185">Reference proteome</keyword>
<evidence type="ECO:0000313" key="3">
    <source>
        <dbReference type="EMBL" id="CAD7673204.1"/>
    </source>
</evidence>
<name>A0A811Y7V5_NYCPR</name>
<proteinExistence type="predicted"/>
<accession>A0A811Y7V5</accession>
<gene>
    <name evidence="3" type="ORF">NYPRO_LOCUS5999</name>
</gene>
<organism evidence="3 4">
    <name type="scientific">Nyctereutes procyonoides</name>
    <name type="common">Raccoon dog</name>
    <name type="synonym">Canis procyonoides</name>
    <dbReference type="NCBI Taxonomy" id="34880"/>
    <lineage>
        <taxon>Eukaryota</taxon>
        <taxon>Metazoa</taxon>
        <taxon>Chordata</taxon>
        <taxon>Craniata</taxon>
        <taxon>Vertebrata</taxon>
        <taxon>Euteleostomi</taxon>
        <taxon>Mammalia</taxon>
        <taxon>Eutheria</taxon>
        <taxon>Laurasiatheria</taxon>
        <taxon>Carnivora</taxon>
        <taxon>Caniformia</taxon>
        <taxon>Canidae</taxon>
        <taxon>Nyctereutes</taxon>
    </lineage>
</organism>
<dbReference type="SUPFAM" id="SSF54403">
    <property type="entry name" value="Cystatin/monellin"/>
    <property type="match status" value="1"/>
</dbReference>
<comment type="caution">
    <text evidence="3">The sequence shown here is derived from an EMBL/GenBank/DDBJ whole genome shotgun (WGS) entry which is preliminary data.</text>
</comment>
<feature type="chain" id="PRO_5032663987" evidence="1">
    <location>
        <begin position="22"/>
        <end position="301"/>
    </location>
</feature>
<evidence type="ECO:0000313" key="4">
    <source>
        <dbReference type="Proteomes" id="UP000645828"/>
    </source>
</evidence>
<dbReference type="AlphaFoldDB" id="A0A811Y7V5"/>
<dbReference type="Proteomes" id="UP000645828">
    <property type="component" value="Unassembled WGS sequence"/>
</dbReference>
<dbReference type="GO" id="GO:0004869">
    <property type="term" value="F:cysteine-type endopeptidase inhibitor activity"/>
    <property type="evidence" value="ECO:0007669"/>
    <property type="project" value="InterPro"/>
</dbReference>
<dbReference type="GO" id="GO:0005615">
    <property type="term" value="C:extracellular space"/>
    <property type="evidence" value="ECO:0007669"/>
    <property type="project" value="TreeGrafter"/>
</dbReference>
<dbReference type="GO" id="GO:0005783">
    <property type="term" value="C:endoplasmic reticulum"/>
    <property type="evidence" value="ECO:0007669"/>
    <property type="project" value="TreeGrafter"/>
</dbReference>
<reference evidence="3" key="1">
    <citation type="submission" date="2020-12" db="EMBL/GenBank/DDBJ databases">
        <authorList>
            <consortium name="Molecular Ecology Group"/>
        </authorList>
    </citation>
    <scope>NUCLEOTIDE SEQUENCE</scope>
    <source>
        <strain evidence="3">TBG_1078</strain>
    </source>
</reference>
<evidence type="ECO:0000256" key="1">
    <source>
        <dbReference type="SAM" id="SignalP"/>
    </source>
</evidence>
<dbReference type="GO" id="GO:0006955">
    <property type="term" value="P:immune response"/>
    <property type="evidence" value="ECO:0007669"/>
    <property type="project" value="InterPro"/>
</dbReference>
<dbReference type="PANTHER" id="PTHR47141">
    <property type="entry name" value="CYSTATIN-F"/>
    <property type="match status" value="1"/>
</dbReference>
<keyword evidence="1" id="KW-0732">Signal</keyword>
<dbReference type="Pfam" id="PF00031">
    <property type="entry name" value="Cystatin"/>
    <property type="match status" value="1"/>
</dbReference>
<dbReference type="GO" id="GO:0031643">
    <property type="term" value="P:positive regulation of myelination"/>
    <property type="evidence" value="ECO:0007669"/>
    <property type="project" value="TreeGrafter"/>
</dbReference>
<dbReference type="GO" id="GO:0005770">
    <property type="term" value="C:late endosome"/>
    <property type="evidence" value="ECO:0007669"/>
    <property type="project" value="TreeGrafter"/>
</dbReference>
<feature type="domain" description="Cystatin" evidence="2">
    <location>
        <begin position="36"/>
        <end position="134"/>
    </location>
</feature>
<dbReference type="SMART" id="SM00043">
    <property type="entry name" value="CY"/>
    <property type="match status" value="1"/>
</dbReference>
<dbReference type="InterPro" id="IPR000010">
    <property type="entry name" value="Cystatin_dom"/>
</dbReference>
<dbReference type="CDD" id="cd00042">
    <property type="entry name" value="CY"/>
    <property type="match status" value="1"/>
</dbReference>
<dbReference type="GO" id="GO:0005794">
    <property type="term" value="C:Golgi apparatus"/>
    <property type="evidence" value="ECO:0007669"/>
    <property type="project" value="TreeGrafter"/>
</dbReference>
<dbReference type="GO" id="GO:0005764">
    <property type="term" value="C:lysosome"/>
    <property type="evidence" value="ECO:0007669"/>
    <property type="project" value="TreeGrafter"/>
</dbReference>
<feature type="signal peptide" evidence="1">
    <location>
        <begin position="1"/>
        <end position="21"/>
    </location>
</feature>
<dbReference type="InterPro" id="IPR046350">
    <property type="entry name" value="Cystatin_sf"/>
</dbReference>
<dbReference type="GO" id="GO:1903979">
    <property type="term" value="P:negative regulation of microglial cell activation"/>
    <property type="evidence" value="ECO:0007669"/>
    <property type="project" value="TreeGrafter"/>
</dbReference>
<dbReference type="EMBL" id="CAJHUB010000671">
    <property type="protein sequence ID" value="CAD7673204.1"/>
    <property type="molecule type" value="Genomic_DNA"/>
</dbReference>
<dbReference type="Gene3D" id="3.10.450.10">
    <property type="match status" value="1"/>
</dbReference>
<protein>
    <submittedName>
        <fullName evidence="3">(raccoon dog) hypothetical protein</fullName>
    </submittedName>
</protein>
<sequence>MRQDGQLLLAVCGLLWSTTTGGPPAEFCSQILSSDVKPGFPKTINPHDPGVLQAARHSVERFNNCTNDIFLFKESHISRALVQIVKGLRYMLDMKIGRTSCKKTQHPSLDNCDFQTNQTLKQVKQRGLTSLHPLPRALGDIPLSPPCLQGSRSHRQHPCSTHGPGAHPTCWDGAGDVRTKTASREFTSYRHTQGESNATKLSLQMKVKSIYSQISLSQLLYRGEIFQNTNLGWEGHHQEEVHAHRPQQRLRGLSPCRAGQEGPSNRRVLACPSLFQTFSCYTEVWVIPWLQRFEVPLLHCH</sequence>
<dbReference type="PANTHER" id="PTHR47141:SF1">
    <property type="entry name" value="CYSTATIN-F"/>
    <property type="match status" value="1"/>
</dbReference>